<sequence length="40" mass="4643">MAMKIFLDSNIVRHSATTYRTMDIYFGGGNASLSYRRNRQ</sequence>
<name>A0A653K936_9GAMM</name>
<accession>A0A653K936</accession>
<protein>
    <submittedName>
        <fullName evidence="1">Uncharacterized protein</fullName>
    </submittedName>
</protein>
<dbReference type="Proteomes" id="UP000430404">
    <property type="component" value="Unassembled WGS sequence"/>
</dbReference>
<dbReference type="AlphaFoldDB" id="A0A653K936"/>
<organism evidence="1 2">
    <name type="scientific">Acinetobacter proteolyticus</name>
    <dbReference type="NCBI Taxonomy" id="1776741"/>
    <lineage>
        <taxon>Bacteria</taxon>
        <taxon>Pseudomonadati</taxon>
        <taxon>Pseudomonadota</taxon>
        <taxon>Gammaproteobacteria</taxon>
        <taxon>Moraxellales</taxon>
        <taxon>Moraxellaceae</taxon>
        <taxon>Acinetobacter</taxon>
    </lineage>
</organism>
<proteinExistence type="predicted"/>
<evidence type="ECO:0000313" key="2">
    <source>
        <dbReference type="Proteomes" id="UP000430404"/>
    </source>
</evidence>
<dbReference type="EMBL" id="CABWKZ010000027">
    <property type="protein sequence ID" value="VXA57238.1"/>
    <property type="molecule type" value="Genomic_DNA"/>
</dbReference>
<reference evidence="1 2" key="1">
    <citation type="submission" date="2019-10" db="EMBL/GenBank/DDBJ databases">
        <authorList>
            <person name="Karimi E."/>
        </authorList>
    </citation>
    <scope>NUCLEOTIDE SEQUENCE [LARGE SCALE GENOMIC DNA]</scope>
    <source>
        <strain evidence="1">Acinetobacter sp. 8BE</strain>
    </source>
</reference>
<evidence type="ECO:0000313" key="1">
    <source>
        <dbReference type="EMBL" id="VXA57238.1"/>
    </source>
</evidence>
<gene>
    <name evidence="1" type="ORF">ACI8B_330008</name>
</gene>